<dbReference type="Gene3D" id="1.25.40.10">
    <property type="entry name" value="Tetratricopeptide repeat domain"/>
    <property type="match status" value="2"/>
</dbReference>
<evidence type="ECO:0000256" key="1">
    <source>
        <dbReference type="PROSITE-ProRule" id="PRU00339"/>
    </source>
</evidence>
<dbReference type="OrthoDB" id="9807521at2"/>
<dbReference type="InterPro" id="IPR019734">
    <property type="entry name" value="TPR_rpt"/>
</dbReference>
<dbReference type="Proteomes" id="UP000323258">
    <property type="component" value="Unassembled WGS sequence"/>
</dbReference>
<feature type="domain" description="Bacterial transcriptional activator" evidence="3">
    <location>
        <begin position="109"/>
        <end position="249"/>
    </location>
</feature>
<dbReference type="EMBL" id="VSZS01000045">
    <property type="protein sequence ID" value="TYR36444.1"/>
    <property type="molecule type" value="Genomic_DNA"/>
</dbReference>
<gene>
    <name evidence="4" type="ORF">FY036_00780</name>
</gene>
<reference evidence="4 5" key="1">
    <citation type="submission" date="2019-08" db="EMBL/GenBank/DDBJ databases">
        <authorList>
            <person name="Seo Y.L."/>
        </authorList>
    </citation>
    <scope>NUCLEOTIDE SEQUENCE [LARGE SCALE GENOMIC DNA]</scope>
    <source>
        <strain evidence="4 5">MaA-C15</strain>
    </source>
</reference>
<organism evidence="4 5">
    <name type="scientific">Neoaquamicrobium microcysteis</name>
    <dbReference type="NCBI Taxonomy" id="2682781"/>
    <lineage>
        <taxon>Bacteria</taxon>
        <taxon>Pseudomonadati</taxon>
        <taxon>Pseudomonadota</taxon>
        <taxon>Alphaproteobacteria</taxon>
        <taxon>Hyphomicrobiales</taxon>
        <taxon>Phyllobacteriaceae</taxon>
        <taxon>Neoaquamicrobium</taxon>
    </lineage>
</organism>
<keyword evidence="1" id="KW-0802">TPR repeat</keyword>
<dbReference type="SUPFAM" id="SSF48452">
    <property type="entry name" value="TPR-like"/>
    <property type="match status" value="1"/>
</dbReference>
<proteinExistence type="predicted"/>
<dbReference type="InterPro" id="IPR036388">
    <property type="entry name" value="WH-like_DNA-bd_sf"/>
</dbReference>
<dbReference type="Pfam" id="PF13181">
    <property type="entry name" value="TPR_8"/>
    <property type="match status" value="1"/>
</dbReference>
<reference evidence="4 5" key="2">
    <citation type="submission" date="2019-09" db="EMBL/GenBank/DDBJ databases">
        <title>Mesorhizobium sp. MaA-C15 isolated from Microcystis aeruginosa.</title>
        <authorList>
            <person name="Jeong S.E."/>
            <person name="Jin H.M."/>
            <person name="Jeon C.O."/>
        </authorList>
    </citation>
    <scope>NUCLEOTIDE SEQUENCE [LARGE SCALE GENOMIC DNA]</scope>
    <source>
        <strain evidence="4 5">MaA-C15</strain>
    </source>
</reference>
<evidence type="ECO:0000313" key="4">
    <source>
        <dbReference type="EMBL" id="TYR36444.1"/>
    </source>
</evidence>
<dbReference type="PANTHER" id="PTHR35807">
    <property type="entry name" value="TRANSCRIPTIONAL REGULATOR REDD-RELATED"/>
    <property type="match status" value="1"/>
</dbReference>
<dbReference type="RefSeq" id="WP_148912820.1">
    <property type="nucleotide sequence ID" value="NZ_VSZS01000045.1"/>
</dbReference>
<evidence type="ECO:0000259" key="3">
    <source>
        <dbReference type="SMART" id="SM01043"/>
    </source>
</evidence>
<protein>
    <submittedName>
        <fullName evidence="4">Tetratricopeptide repeat protein</fullName>
    </submittedName>
</protein>
<keyword evidence="5" id="KW-1185">Reference proteome</keyword>
<sequence length="676" mass="75234">MEISIPPEQASPGVLRVRMFGPLCVMRNEASVDLPPSRKVRALLAYLALAAHPVSRSRLCELLGDVPNDPRGELRWCLSKLRAVLDEPGRNRLTARGELISLDLGDCRADALQVEMAMRSGLAALDRVTVEELCALILGEFLEGLDLNRSPQLDQWVAAQRRRYRSFHAALLERMVELLPEHPHILRPHAERWAEISPFEARAQRLLLKTLLGCGMPGEAEHHFAAVVRLFEGEGIDPAEIRQAWRELRKPTVAAAALPTGARQSDNADRAESSQIDRAASAGRASLAVMPFFQIGDQDGQSRLTHGLTHDIITRLAKLRNLFIIASGSVFTLAEQGIAPAEAATRLNVDYYASGTLRHVEGLSQVSVELVETATARIVWSEEFETVRDETFLVLDDIGDRIVASIASEIEMAERNRAILKPPNSLNAWEAYHRGLWHMYRFTKTDNDRAQQFFRQASETDPTFARAYSGLSFTHWQNAFQHWQDRERETALAFETAGRSLMADEHDPAAHWAMGRALWLRQRPDQAVAELERAVDLSPNFALGHYALSFVQSQSGDPSAAIASSDHSRSLSPFDPLLFGMLGARAMAHVRLRQFDEAADWAVKAAARPNAHIIILAIAAHCLVLAGRVDEAKTFVALIRQTIPGYRSADFLETFRFDTDAEMLFRKAGAHLELPG</sequence>
<dbReference type="InterPro" id="IPR005158">
    <property type="entry name" value="BTAD"/>
</dbReference>
<name>A0A5D4H7D7_9HYPH</name>
<evidence type="ECO:0000313" key="5">
    <source>
        <dbReference type="Proteomes" id="UP000323258"/>
    </source>
</evidence>
<feature type="repeat" description="TPR" evidence="1">
    <location>
        <begin position="508"/>
        <end position="541"/>
    </location>
</feature>
<comment type="caution">
    <text evidence="4">The sequence shown here is derived from an EMBL/GenBank/DDBJ whole genome shotgun (WGS) entry which is preliminary data.</text>
</comment>
<dbReference type="SMART" id="SM01043">
    <property type="entry name" value="BTAD"/>
    <property type="match status" value="1"/>
</dbReference>
<dbReference type="AlphaFoldDB" id="A0A5D4H7D7"/>
<dbReference type="InterPro" id="IPR051677">
    <property type="entry name" value="AfsR-DnrI-RedD_regulator"/>
</dbReference>
<accession>A0A5D4H7D7</accession>
<dbReference type="InterPro" id="IPR011990">
    <property type="entry name" value="TPR-like_helical_dom_sf"/>
</dbReference>
<dbReference type="PROSITE" id="PS50005">
    <property type="entry name" value="TPR"/>
    <property type="match status" value="1"/>
</dbReference>
<dbReference type="Gene3D" id="1.10.10.10">
    <property type="entry name" value="Winged helix-like DNA-binding domain superfamily/Winged helix DNA-binding domain"/>
    <property type="match status" value="1"/>
</dbReference>
<evidence type="ECO:0000256" key="2">
    <source>
        <dbReference type="SAM" id="MobiDB-lite"/>
    </source>
</evidence>
<feature type="region of interest" description="Disordered" evidence="2">
    <location>
        <begin position="257"/>
        <end position="276"/>
    </location>
</feature>